<dbReference type="InterPro" id="IPR001613">
    <property type="entry name" value="Flavin_amine_oxidase"/>
</dbReference>
<comment type="caution">
    <text evidence="6">The sequence shown here is derived from an EMBL/GenBank/DDBJ whole genome shotgun (WGS) entry which is preliminary data.</text>
</comment>
<dbReference type="Gene3D" id="3.50.50.60">
    <property type="entry name" value="FAD/NAD(P)-binding domain"/>
    <property type="match status" value="1"/>
</dbReference>
<feature type="binding site" evidence="4">
    <location>
        <position position="347"/>
    </location>
    <ligand>
        <name>substrate</name>
    </ligand>
</feature>
<evidence type="ECO:0000256" key="1">
    <source>
        <dbReference type="ARBA" id="ARBA00001974"/>
    </source>
</evidence>
<feature type="binding site" evidence="4">
    <location>
        <begin position="41"/>
        <end position="42"/>
    </location>
    <ligand>
        <name>FAD</name>
        <dbReference type="ChEBI" id="CHEBI:57692"/>
    </ligand>
</feature>
<sequence length="458" mass="48785">MKETGQGAPREASVVVVGAGLSGLVAARKLAAAGVSVVVLEARDRVGGRTLSHTTAQGNRVDLGAQWIGPTQDRMTKLVAELGLSTFKQWGDGKKVLSLGGTLTTYKTSIPSLSLIGAVDLGITIQRIETLVKEVPIDDPLSAPKALEWDGTTVEAWKRKNVKTRGAKAMLDTAVRAVFAAEPSELSLLFFLYYLRQGGGLMRLTEVENGAQETRLAEGFQEVSNRLARGLGEERVVLGAPVRRIAQDAEGATVTSDAGTWRCKRVIVAIPPALAGRIDYEPALPASRDQLTQRSPMGSVIKCVATYASPFWRQAGYSGEALSDVGSVKLAFDDSPEDGSHGALVGFFMGKDARAMSGKNPEERKKAAVDSFTRFFGPSAAAPIDYVDQDWPAERWSRGCYSMVLGPGVLTAHAAALRAPVGRVHWAGTETARVWTGYMEGALEAGERASDEVLAVLG</sequence>
<dbReference type="PANTHER" id="PTHR43563">
    <property type="entry name" value="AMINE OXIDASE"/>
    <property type="match status" value="1"/>
</dbReference>
<evidence type="ECO:0000256" key="2">
    <source>
        <dbReference type="ARBA" id="ARBA00005995"/>
    </source>
</evidence>
<organism evidence="6 7">
    <name type="scientific">Polyangium fumosum</name>
    <dbReference type="NCBI Taxonomy" id="889272"/>
    <lineage>
        <taxon>Bacteria</taxon>
        <taxon>Pseudomonadati</taxon>
        <taxon>Myxococcota</taxon>
        <taxon>Polyangia</taxon>
        <taxon>Polyangiales</taxon>
        <taxon>Polyangiaceae</taxon>
        <taxon>Polyangium</taxon>
    </lineage>
</organism>
<dbReference type="Pfam" id="PF01593">
    <property type="entry name" value="Amino_oxidase"/>
    <property type="match status" value="1"/>
</dbReference>
<dbReference type="PRINTS" id="PR00757">
    <property type="entry name" value="AMINEOXDASEF"/>
</dbReference>
<evidence type="ECO:0000256" key="3">
    <source>
        <dbReference type="ARBA" id="ARBA00023002"/>
    </source>
</evidence>
<dbReference type="InterPro" id="IPR002937">
    <property type="entry name" value="Amino_oxidase"/>
</dbReference>
<dbReference type="OrthoDB" id="9794630at2"/>
<dbReference type="InterPro" id="IPR036188">
    <property type="entry name" value="FAD/NAD-bd_sf"/>
</dbReference>
<comment type="cofactor">
    <cofactor evidence="1">
        <name>FAD</name>
        <dbReference type="ChEBI" id="CHEBI:57692"/>
    </cofactor>
</comment>
<protein>
    <submittedName>
        <fullName evidence="6">Flavin monoamine oxidase family protein</fullName>
    </submittedName>
</protein>
<feature type="binding site" evidence="4">
    <location>
        <position position="430"/>
    </location>
    <ligand>
        <name>FAD</name>
        <dbReference type="ChEBI" id="CHEBI:57692"/>
    </ligand>
</feature>
<dbReference type="SUPFAM" id="SSF51905">
    <property type="entry name" value="FAD/NAD(P)-binding domain"/>
    <property type="match status" value="1"/>
</dbReference>
<evidence type="ECO:0000313" key="7">
    <source>
        <dbReference type="Proteomes" id="UP000309215"/>
    </source>
</evidence>
<dbReference type="EMBL" id="SSMQ01000009">
    <property type="protein sequence ID" value="TKD09671.1"/>
    <property type="molecule type" value="Genomic_DNA"/>
</dbReference>
<proteinExistence type="inferred from homology"/>
<evidence type="ECO:0000259" key="5">
    <source>
        <dbReference type="Pfam" id="PF01593"/>
    </source>
</evidence>
<dbReference type="Gene3D" id="1.10.405.10">
    <property type="entry name" value="Guanine Nucleotide Dissociation Inhibitor, domain 1"/>
    <property type="match status" value="1"/>
</dbReference>
<feature type="binding site" evidence="4">
    <location>
        <position position="242"/>
    </location>
    <ligand>
        <name>FAD</name>
        <dbReference type="ChEBI" id="CHEBI:57692"/>
    </ligand>
</feature>
<dbReference type="Proteomes" id="UP000309215">
    <property type="component" value="Unassembled WGS sequence"/>
</dbReference>
<dbReference type="RefSeq" id="WP_136928894.1">
    <property type="nucleotide sequence ID" value="NZ_SSMQ01000009.1"/>
</dbReference>
<feature type="domain" description="Amine oxidase" evidence="5">
    <location>
        <begin position="21"/>
        <end position="454"/>
    </location>
</feature>
<evidence type="ECO:0000256" key="4">
    <source>
        <dbReference type="PIRSR" id="PIRSR601613-1"/>
    </source>
</evidence>
<evidence type="ECO:0000313" key="6">
    <source>
        <dbReference type="EMBL" id="TKD09671.1"/>
    </source>
</evidence>
<feature type="binding site" evidence="4">
    <location>
        <position position="22"/>
    </location>
    <ligand>
        <name>FAD</name>
        <dbReference type="ChEBI" id="CHEBI:57692"/>
    </ligand>
</feature>
<dbReference type="InterPro" id="IPR050703">
    <property type="entry name" value="Flavin_MAO"/>
</dbReference>
<dbReference type="PANTHER" id="PTHR43563:SF1">
    <property type="entry name" value="AMINE OXIDASE [FLAVIN-CONTAINING] B"/>
    <property type="match status" value="1"/>
</dbReference>
<reference evidence="6 7" key="1">
    <citation type="submission" date="2019-04" db="EMBL/GenBank/DDBJ databases">
        <authorList>
            <person name="Li Y."/>
            <person name="Wang J."/>
        </authorList>
    </citation>
    <scope>NUCLEOTIDE SEQUENCE [LARGE SCALE GENOMIC DNA]</scope>
    <source>
        <strain evidence="6 7">DSM 14668</strain>
    </source>
</reference>
<dbReference type="AlphaFoldDB" id="A0A4V5PNW0"/>
<keyword evidence="3" id="KW-0560">Oxidoreductase</keyword>
<dbReference type="SUPFAM" id="SSF54373">
    <property type="entry name" value="FAD-linked reductases, C-terminal domain"/>
    <property type="match status" value="1"/>
</dbReference>
<comment type="similarity">
    <text evidence="2">Belongs to the flavin monoamine oxidase family.</text>
</comment>
<keyword evidence="7" id="KW-1185">Reference proteome</keyword>
<dbReference type="GO" id="GO:0016491">
    <property type="term" value="F:oxidoreductase activity"/>
    <property type="evidence" value="ECO:0007669"/>
    <property type="project" value="UniProtKB-KW"/>
</dbReference>
<dbReference type="Gene3D" id="3.90.660.10">
    <property type="match status" value="1"/>
</dbReference>
<accession>A0A4V5PNW0</accession>
<name>A0A4V5PNW0_9BACT</name>
<gene>
    <name evidence="6" type="ORF">E8A74_10845</name>
</gene>